<dbReference type="PANTHER" id="PTHR10381:SF70">
    <property type="entry name" value="ATP-DEPENDENT CLP PROTEASE PROTEOLYTIC SUBUNIT"/>
    <property type="match status" value="1"/>
</dbReference>
<dbReference type="GO" id="GO:0004252">
    <property type="term" value="F:serine-type endopeptidase activity"/>
    <property type="evidence" value="ECO:0007669"/>
    <property type="project" value="UniProtKB-EC"/>
</dbReference>
<evidence type="ECO:0000256" key="6">
    <source>
        <dbReference type="RuleBase" id="RU003567"/>
    </source>
</evidence>
<evidence type="ECO:0000256" key="4">
    <source>
        <dbReference type="ARBA" id="ARBA00022801"/>
    </source>
</evidence>
<dbReference type="Gene3D" id="3.90.226.10">
    <property type="entry name" value="2-enoyl-CoA Hydratase, Chain A, domain 1"/>
    <property type="match status" value="1"/>
</dbReference>
<evidence type="ECO:0000256" key="2">
    <source>
        <dbReference type="ARBA" id="ARBA00022490"/>
    </source>
</evidence>
<evidence type="ECO:0000256" key="1">
    <source>
        <dbReference type="ARBA" id="ARBA00007039"/>
    </source>
</evidence>
<gene>
    <name evidence="7" type="ORF">QBE51_03665</name>
</gene>
<keyword evidence="8" id="KW-1185">Reference proteome</keyword>
<dbReference type="CDD" id="cd07016">
    <property type="entry name" value="S14_ClpP_1"/>
    <property type="match status" value="1"/>
</dbReference>
<dbReference type="PANTHER" id="PTHR10381">
    <property type="entry name" value="ATP-DEPENDENT CLP PROTEASE PROTEOLYTIC SUBUNIT"/>
    <property type="match status" value="1"/>
</dbReference>
<dbReference type="SUPFAM" id="SSF52096">
    <property type="entry name" value="ClpP/crotonase"/>
    <property type="match status" value="1"/>
</dbReference>
<proteinExistence type="inferred from homology"/>
<dbReference type="NCBIfam" id="NF045542">
    <property type="entry name" value="Clp_rel_HeadMat"/>
    <property type="match status" value="1"/>
</dbReference>
<keyword evidence="3 7" id="KW-0645">Protease</keyword>
<dbReference type="RefSeq" id="WP_341877600.1">
    <property type="nucleotide sequence ID" value="NZ_CP121687.1"/>
</dbReference>
<name>A0ABZ2Y5M0_9FIRM</name>
<dbReference type="GO" id="GO:0006508">
    <property type="term" value="P:proteolysis"/>
    <property type="evidence" value="ECO:0007669"/>
    <property type="project" value="UniProtKB-KW"/>
</dbReference>
<sequence length="234" mass="25971">MPKKINIKGDIVSNSDKWIYDWLEIEATSPLDVIKALNEANGQDIEVDINSGGGDIFAGSEIYTALRSYKGNVQINIVGIAASAASVIAMAGKSRITPTGLFMIHNVSSRARGDYRSMEHQAEVLKIANQSIANAYKEKTGLSDVELFKLMDKETWMSAEEAVKNKFVDEVMFDTTSQTVKGFYNSFSGIPYEAIEKIKSKIKKPDIVNNSDDSVFLMQTKLNLLKLKGEYKHD</sequence>
<protein>
    <recommendedName>
        <fullName evidence="6">ATP-dependent Clp protease proteolytic subunit</fullName>
    </recommendedName>
</protein>
<dbReference type="EMBL" id="CP121687">
    <property type="protein sequence ID" value="WZL70638.1"/>
    <property type="molecule type" value="Genomic_DNA"/>
</dbReference>
<evidence type="ECO:0000256" key="5">
    <source>
        <dbReference type="ARBA" id="ARBA00022825"/>
    </source>
</evidence>
<reference evidence="7 8" key="1">
    <citation type="submission" date="2023-03" db="EMBL/GenBank/DDBJ databases">
        <title>Novel Species.</title>
        <authorList>
            <person name="Ma S."/>
        </authorList>
    </citation>
    <scope>NUCLEOTIDE SEQUENCE [LARGE SCALE GENOMIC DNA]</scope>
    <source>
        <strain evidence="7 8">LIND6LT2</strain>
    </source>
</reference>
<dbReference type="InterPro" id="IPR001907">
    <property type="entry name" value="ClpP"/>
</dbReference>
<dbReference type="PRINTS" id="PR00127">
    <property type="entry name" value="CLPPROTEASEP"/>
</dbReference>
<evidence type="ECO:0000313" key="8">
    <source>
        <dbReference type="Proteomes" id="UP001486565"/>
    </source>
</evidence>
<dbReference type="Proteomes" id="UP001486565">
    <property type="component" value="Chromosome"/>
</dbReference>
<keyword evidence="2" id="KW-0963">Cytoplasm</keyword>
<comment type="similarity">
    <text evidence="1 6">Belongs to the peptidase S14 family.</text>
</comment>
<dbReference type="InterPro" id="IPR023562">
    <property type="entry name" value="ClpP/TepA"/>
</dbReference>
<keyword evidence="5" id="KW-0720">Serine protease</keyword>
<evidence type="ECO:0000256" key="3">
    <source>
        <dbReference type="ARBA" id="ARBA00022670"/>
    </source>
</evidence>
<evidence type="ECO:0000313" key="7">
    <source>
        <dbReference type="EMBL" id="WZL70638.1"/>
    </source>
</evidence>
<keyword evidence="4 7" id="KW-0378">Hydrolase</keyword>
<dbReference type="Pfam" id="PF00574">
    <property type="entry name" value="CLP_protease"/>
    <property type="match status" value="1"/>
</dbReference>
<accession>A0ABZ2Y5M0</accession>
<organism evidence="7 8">
    <name type="scientific">Defluviitalea saccharophila</name>
    <dbReference type="NCBI Taxonomy" id="879970"/>
    <lineage>
        <taxon>Bacteria</taxon>
        <taxon>Bacillati</taxon>
        <taxon>Bacillota</taxon>
        <taxon>Clostridia</taxon>
        <taxon>Lachnospirales</taxon>
        <taxon>Defluviitaleaceae</taxon>
        <taxon>Defluviitalea</taxon>
    </lineage>
</organism>
<dbReference type="InterPro" id="IPR029045">
    <property type="entry name" value="ClpP/crotonase-like_dom_sf"/>
</dbReference>